<dbReference type="AlphaFoldDB" id="E9IHG3"/>
<proteinExistence type="predicted"/>
<accession>E9IHG3</accession>
<organism>
    <name type="scientific">Solenopsis invicta</name>
    <name type="common">Red imported fire ant</name>
    <name type="synonym">Solenopsis wagneri</name>
    <dbReference type="NCBI Taxonomy" id="13686"/>
    <lineage>
        <taxon>Eukaryota</taxon>
        <taxon>Metazoa</taxon>
        <taxon>Ecdysozoa</taxon>
        <taxon>Arthropoda</taxon>
        <taxon>Hexapoda</taxon>
        <taxon>Insecta</taxon>
        <taxon>Pterygota</taxon>
        <taxon>Neoptera</taxon>
        <taxon>Endopterygota</taxon>
        <taxon>Hymenoptera</taxon>
        <taxon>Apocrita</taxon>
        <taxon>Aculeata</taxon>
        <taxon>Formicoidea</taxon>
        <taxon>Formicidae</taxon>
        <taxon>Myrmicinae</taxon>
        <taxon>Solenopsis</taxon>
    </lineage>
</organism>
<reference evidence="1" key="1">
    <citation type="journal article" date="2011" name="Proc. Natl. Acad. Sci. U.S.A.">
        <title>The genome of the fire ant Solenopsis invicta.</title>
        <authorList>
            <person name="Wurm Y."/>
            <person name="Wang J."/>
            <person name="Riba-Grognuz O."/>
            <person name="Corona M."/>
            <person name="Nygaard S."/>
            <person name="Hunt B.G."/>
            <person name="Ingram K.K."/>
            <person name="Falquet L."/>
            <person name="Nipitwattanaphon M."/>
            <person name="Gotzek D."/>
            <person name="Dijkstra M.B."/>
            <person name="Oettler J."/>
            <person name="Comtesse F."/>
            <person name="Shih C.J."/>
            <person name="Wu W.J."/>
            <person name="Yang C.C."/>
            <person name="Thomas J."/>
            <person name="Beaudoing E."/>
            <person name="Pradervand S."/>
            <person name="Flegel V."/>
            <person name="Cook E.D."/>
            <person name="Fabbretti R."/>
            <person name="Stockinger H."/>
            <person name="Long L."/>
            <person name="Farmerie W.G."/>
            <person name="Oakey J."/>
            <person name="Boomsma J.J."/>
            <person name="Pamilo P."/>
            <person name="Yi S.V."/>
            <person name="Heinze J."/>
            <person name="Goodisman M.A."/>
            <person name="Farinelli L."/>
            <person name="Harshman K."/>
            <person name="Hulo N."/>
            <person name="Cerutti L."/>
            <person name="Xenarios I."/>
            <person name="Shoemaker D."/>
            <person name="Keller L."/>
        </authorList>
    </citation>
    <scope>NUCLEOTIDE SEQUENCE [LARGE SCALE GENOMIC DNA]</scope>
</reference>
<protein>
    <submittedName>
        <fullName evidence="1">Uncharacterized protein</fullName>
    </submittedName>
</protein>
<dbReference type="EMBL" id="GL763249">
    <property type="protein sequence ID" value="EFZ19992.1"/>
    <property type="molecule type" value="Genomic_DNA"/>
</dbReference>
<name>E9IHG3_SOLIN</name>
<evidence type="ECO:0000313" key="1">
    <source>
        <dbReference type="EMBL" id="EFZ19992.1"/>
    </source>
</evidence>
<dbReference type="HOGENOM" id="CLU_2447041_0_0_1"/>
<feature type="non-terminal residue" evidence="1">
    <location>
        <position position="90"/>
    </location>
</feature>
<gene>
    <name evidence="1" type="ORF">SINV_10309</name>
</gene>
<sequence>MVWKRDHPFSNKSKALNAKLAPKYVGPFQKSSLLSSTLRRCWSDGRTPTVLRHLLSGTKNVDNIDILDPLSFEFCTHPCFFNKQNRPTQY</sequence>